<comment type="similarity">
    <text evidence="3 8">Belongs to the aldose epimerase family.</text>
</comment>
<organism evidence="12 13">
    <name type="scientific">Streptococcus thermophilus M17PTZA496</name>
    <dbReference type="NCBI Taxonomy" id="1433289"/>
    <lineage>
        <taxon>Bacteria</taxon>
        <taxon>Bacillati</taxon>
        <taxon>Bacillota</taxon>
        <taxon>Bacilli</taxon>
        <taxon>Lactobacillales</taxon>
        <taxon>Streptococcaceae</taxon>
        <taxon>Streptococcus</taxon>
    </lineage>
</organism>
<dbReference type="AlphaFoldDB" id="A0A0E2Q011"/>
<feature type="active site" description="Proton acceptor" evidence="9">
    <location>
        <position position="311"/>
    </location>
</feature>
<proteinExistence type="inferred from homology"/>
<dbReference type="UniPathway" id="UPA00242"/>
<evidence type="ECO:0000256" key="4">
    <source>
        <dbReference type="ARBA" id="ARBA00013185"/>
    </source>
</evidence>
<evidence type="ECO:0000256" key="5">
    <source>
        <dbReference type="ARBA" id="ARBA00014165"/>
    </source>
</evidence>
<feature type="active site" description="Proton donor" evidence="9">
    <location>
        <position position="180"/>
    </location>
</feature>
<dbReference type="PROSITE" id="PS00545">
    <property type="entry name" value="ALDOSE_1_EPIMERASE"/>
    <property type="match status" value="1"/>
</dbReference>
<evidence type="ECO:0000256" key="10">
    <source>
        <dbReference type="PIRSR" id="PIRSR005096-2"/>
    </source>
</evidence>
<dbReference type="Proteomes" id="UP000024559">
    <property type="component" value="Chromosome"/>
</dbReference>
<evidence type="ECO:0000256" key="3">
    <source>
        <dbReference type="ARBA" id="ARBA00006206"/>
    </source>
</evidence>
<dbReference type="InterPro" id="IPR018052">
    <property type="entry name" value="Ald1_epimerase_CS"/>
</dbReference>
<evidence type="ECO:0000313" key="12">
    <source>
        <dbReference type="EMBL" id="ETW88670.1"/>
    </source>
</evidence>
<dbReference type="RefSeq" id="WP_084828961.1">
    <property type="nucleotide sequence ID" value="NZ_CM002372.1"/>
</dbReference>
<dbReference type="InterPro" id="IPR047215">
    <property type="entry name" value="Galactose_mutarotase-like"/>
</dbReference>
<comment type="catalytic activity">
    <reaction evidence="1 8">
        <text>alpha-D-glucose = beta-D-glucose</text>
        <dbReference type="Rhea" id="RHEA:10264"/>
        <dbReference type="ChEBI" id="CHEBI:15903"/>
        <dbReference type="ChEBI" id="CHEBI:17925"/>
        <dbReference type="EC" id="5.1.3.3"/>
    </reaction>
</comment>
<dbReference type="PATRIC" id="fig|1433289.7.peg.1654"/>
<dbReference type="EMBL" id="AZJT01000059">
    <property type="protein sequence ID" value="ETW88670.1"/>
    <property type="molecule type" value="Genomic_DNA"/>
</dbReference>
<dbReference type="InterPro" id="IPR011013">
    <property type="entry name" value="Gal_mutarotase_sf_dom"/>
</dbReference>
<accession>A0A0E2Q011</accession>
<keyword evidence="6 8" id="KW-0413">Isomerase</keyword>
<dbReference type="PANTHER" id="PTHR10091">
    <property type="entry name" value="ALDOSE-1-EPIMERASE"/>
    <property type="match status" value="1"/>
</dbReference>
<feature type="binding site" evidence="10">
    <location>
        <position position="243"/>
    </location>
    <ligand>
        <name>beta-D-galactose</name>
        <dbReference type="ChEBI" id="CHEBI:27667"/>
    </ligand>
</feature>
<evidence type="ECO:0000256" key="2">
    <source>
        <dbReference type="ARBA" id="ARBA00005028"/>
    </source>
</evidence>
<evidence type="ECO:0000256" key="6">
    <source>
        <dbReference type="ARBA" id="ARBA00023235"/>
    </source>
</evidence>
<keyword evidence="7 8" id="KW-0119">Carbohydrate metabolism</keyword>
<protein>
    <recommendedName>
        <fullName evidence="5 8">Aldose 1-epimerase</fullName>
        <ecNumber evidence="4 8">5.1.3.3</ecNumber>
    </recommendedName>
</protein>
<evidence type="ECO:0000256" key="7">
    <source>
        <dbReference type="ARBA" id="ARBA00023277"/>
    </source>
</evidence>
<dbReference type="GO" id="GO:0004034">
    <property type="term" value="F:aldose 1-epimerase activity"/>
    <property type="evidence" value="ECO:0007669"/>
    <property type="project" value="UniProtKB-EC"/>
</dbReference>
<dbReference type="Gene3D" id="2.70.98.10">
    <property type="match status" value="1"/>
</dbReference>
<dbReference type="EC" id="5.1.3.3" evidence="4 8"/>
<dbReference type="CDD" id="cd09019">
    <property type="entry name" value="galactose_mutarotase_like"/>
    <property type="match status" value="1"/>
</dbReference>
<evidence type="ECO:0000256" key="8">
    <source>
        <dbReference type="PIRNR" id="PIRNR005096"/>
    </source>
</evidence>
<dbReference type="GO" id="GO:0006006">
    <property type="term" value="P:glucose metabolic process"/>
    <property type="evidence" value="ECO:0007669"/>
    <property type="project" value="TreeGrafter"/>
</dbReference>
<sequence length="348" mass="38909">MKISCEIIGKVDSGDVSKISMENNNGVVISTLTTGATLQEFLVPTETGALKNIVLGFSDFEDYYKNNLCACQSIGRVAGRIGKASYTHNMVLYSLPKNEGENCLHGGPKGMQVQNWNYVTNLNDEYVETKFIRRLYSSVDGFPGDVTVSISYRLDNNNRLTILFEAFDVTESTIFNPTNHVYFNLSDKQDLSSHELQIYSDYRLELDSELIPTGQKINVDETNYDFRKTTDLLPRIEANNGFDDAFVVGGGTCDHVKEVAILHDKESGDGIEIFSNRNGLVIYTMDIIEDNIYFARDRGTIAKGREAIAMEAQTLPDAINHKGFGDIILDKGHSVNYEIGFQYFNSSK</sequence>
<dbReference type="InterPro" id="IPR008183">
    <property type="entry name" value="Aldose_1/G6P_1-epimerase"/>
</dbReference>
<dbReference type="InterPro" id="IPR015443">
    <property type="entry name" value="Aldose_1-epimerase"/>
</dbReference>
<dbReference type="SUPFAM" id="SSF74650">
    <property type="entry name" value="Galactose mutarotase-like"/>
    <property type="match status" value="1"/>
</dbReference>
<dbReference type="InterPro" id="IPR014718">
    <property type="entry name" value="GH-type_carb-bd"/>
</dbReference>
<dbReference type="Pfam" id="PF01263">
    <property type="entry name" value="Aldose_epim"/>
    <property type="match status" value="1"/>
</dbReference>
<evidence type="ECO:0000256" key="9">
    <source>
        <dbReference type="PIRSR" id="PIRSR005096-1"/>
    </source>
</evidence>
<evidence type="ECO:0000256" key="1">
    <source>
        <dbReference type="ARBA" id="ARBA00001614"/>
    </source>
</evidence>
<comment type="caution">
    <text evidence="12">The sequence shown here is derived from an EMBL/GenBank/DDBJ whole genome shotgun (WGS) entry which is preliminary data.</text>
</comment>
<evidence type="ECO:0000256" key="11">
    <source>
        <dbReference type="PIRSR" id="PIRSR005096-3"/>
    </source>
</evidence>
<reference evidence="13" key="1">
    <citation type="submission" date="2013-12" db="EMBL/GenBank/DDBJ databases">
        <title>Genome sequences of Streptococcus thermophilus strains MTH17CL396 and M17PTZA496 isolated from Fontina cheese in Valle d'Aosta region (Italy).</title>
        <authorList>
            <person name="Treu L."/>
            <person name="Giacomini A."/>
            <person name="Corich V."/>
            <person name="Vendramin V."/>
            <person name="Bovo B."/>
        </authorList>
    </citation>
    <scope>NUCLEOTIDE SEQUENCE [LARGE SCALE GENOMIC DNA]</scope>
    <source>
        <strain evidence="13">M17PTZA496</strain>
    </source>
</reference>
<dbReference type="HOGENOM" id="CLU_031753_1_1_9"/>
<name>A0A0E2Q011_STRTR</name>
<dbReference type="PANTHER" id="PTHR10091:SF0">
    <property type="entry name" value="GALACTOSE MUTAROTASE"/>
    <property type="match status" value="1"/>
</dbReference>
<gene>
    <name evidence="12" type="ORF">X841_07980</name>
</gene>
<dbReference type="GO" id="GO:0005737">
    <property type="term" value="C:cytoplasm"/>
    <property type="evidence" value="ECO:0007669"/>
    <property type="project" value="TreeGrafter"/>
</dbReference>
<dbReference type="GO" id="GO:0033499">
    <property type="term" value="P:galactose catabolic process via UDP-galactose, Leloir pathway"/>
    <property type="evidence" value="ECO:0007669"/>
    <property type="project" value="TreeGrafter"/>
</dbReference>
<evidence type="ECO:0000313" key="13">
    <source>
        <dbReference type="Proteomes" id="UP000024559"/>
    </source>
</evidence>
<dbReference type="PIRSF" id="PIRSF005096">
    <property type="entry name" value="GALM"/>
    <property type="match status" value="1"/>
</dbReference>
<feature type="binding site" evidence="11">
    <location>
        <begin position="180"/>
        <end position="182"/>
    </location>
    <ligand>
        <name>beta-D-galactose</name>
        <dbReference type="ChEBI" id="CHEBI:27667"/>
    </ligand>
</feature>
<comment type="pathway">
    <text evidence="2 8">Carbohydrate metabolism; hexose metabolism.</text>
</comment>
<dbReference type="GO" id="GO:0030246">
    <property type="term" value="F:carbohydrate binding"/>
    <property type="evidence" value="ECO:0007669"/>
    <property type="project" value="InterPro"/>
</dbReference>